<dbReference type="AlphaFoldDB" id="A0AAV9UFQ3"/>
<feature type="compositionally biased region" description="Basic and acidic residues" evidence="1">
    <location>
        <begin position="316"/>
        <end position="332"/>
    </location>
</feature>
<name>A0AAV9UFQ3_9PEZI</name>
<evidence type="ECO:0000256" key="1">
    <source>
        <dbReference type="SAM" id="MobiDB-lite"/>
    </source>
</evidence>
<organism evidence="2 3">
    <name type="scientific">Orbilia brochopaga</name>
    <dbReference type="NCBI Taxonomy" id="3140254"/>
    <lineage>
        <taxon>Eukaryota</taxon>
        <taxon>Fungi</taxon>
        <taxon>Dikarya</taxon>
        <taxon>Ascomycota</taxon>
        <taxon>Pezizomycotina</taxon>
        <taxon>Orbiliomycetes</taxon>
        <taxon>Orbiliales</taxon>
        <taxon>Orbiliaceae</taxon>
        <taxon>Orbilia</taxon>
    </lineage>
</organism>
<feature type="region of interest" description="Disordered" evidence="1">
    <location>
        <begin position="150"/>
        <end position="174"/>
    </location>
</feature>
<feature type="region of interest" description="Disordered" evidence="1">
    <location>
        <begin position="274"/>
        <end position="293"/>
    </location>
</feature>
<feature type="region of interest" description="Disordered" evidence="1">
    <location>
        <begin position="302"/>
        <end position="382"/>
    </location>
</feature>
<dbReference type="EMBL" id="JAVHNQ010000009">
    <property type="protein sequence ID" value="KAK6338815.1"/>
    <property type="molecule type" value="Genomic_DNA"/>
</dbReference>
<accession>A0AAV9UFQ3</accession>
<evidence type="ECO:0000313" key="2">
    <source>
        <dbReference type="EMBL" id="KAK6338815.1"/>
    </source>
</evidence>
<feature type="region of interest" description="Disordered" evidence="1">
    <location>
        <begin position="1"/>
        <end position="25"/>
    </location>
</feature>
<feature type="compositionally biased region" description="Basic and acidic residues" evidence="1">
    <location>
        <begin position="360"/>
        <end position="371"/>
    </location>
</feature>
<sequence>MTNLIAPNENQSPPSEAPSHCSDGNGKHIRLPYSLRDGIELLELVDRYSPYKSQGLDSKLTWGAVVLRARALNCLVDTEMTGESLEEHLTALTDRVYGNGLEYLDEEYKFSFVHEVGGTEEQKLKRRYRALLSKVIQYWQLATFEEETRRFHQSADAPSDERPFDPHNLQPGGPSDVTIAEMWEQALVRIARERKPTWIAELEKRGIQRVGDLLSEEETSPDANNFEDLFLERVVFQLWDYLPPVSMNWQCRGIQYSDVTAALKERGRKAAWEARKSGEAVVESQGSVTGGSAAVCPSASVAGVTPATSPTTAAAPDDREGGQKGHQEEAKGSEVVPAEGRTAGSSKRKASEAAGGASRPVEKRVRTEERASSPVVAVGGAS</sequence>
<evidence type="ECO:0000313" key="3">
    <source>
        <dbReference type="Proteomes" id="UP001375240"/>
    </source>
</evidence>
<keyword evidence="3" id="KW-1185">Reference proteome</keyword>
<feature type="compositionally biased region" description="Low complexity" evidence="1">
    <location>
        <begin position="305"/>
        <end position="315"/>
    </location>
</feature>
<comment type="caution">
    <text evidence="2">The sequence shown here is derived from an EMBL/GenBank/DDBJ whole genome shotgun (WGS) entry which is preliminary data.</text>
</comment>
<dbReference type="Proteomes" id="UP001375240">
    <property type="component" value="Unassembled WGS sequence"/>
</dbReference>
<gene>
    <name evidence="2" type="ORF">TWF696_009624</name>
</gene>
<proteinExistence type="predicted"/>
<protein>
    <submittedName>
        <fullName evidence="2">Uncharacterized protein</fullName>
    </submittedName>
</protein>
<reference evidence="2 3" key="1">
    <citation type="submission" date="2019-10" db="EMBL/GenBank/DDBJ databases">
        <authorList>
            <person name="Palmer J.M."/>
        </authorList>
    </citation>
    <scope>NUCLEOTIDE SEQUENCE [LARGE SCALE GENOMIC DNA]</scope>
    <source>
        <strain evidence="2 3">TWF696</strain>
    </source>
</reference>
<feature type="compositionally biased region" description="Polar residues" evidence="1">
    <location>
        <begin position="1"/>
        <end position="14"/>
    </location>
</feature>